<evidence type="ECO:0000313" key="8">
    <source>
        <dbReference type="Proteomes" id="UP000094043"/>
    </source>
</evidence>
<dbReference type="Gene3D" id="4.10.91.10">
    <property type="entry name" value="Cytochrome c oxidase, subunit VIIa"/>
    <property type="match status" value="1"/>
</dbReference>
<dbReference type="Proteomes" id="UP000094043">
    <property type="component" value="Chromosome 1"/>
</dbReference>
<gene>
    <name evidence="7" type="ORF">L203_100828</name>
</gene>
<dbReference type="GeneID" id="91085042"/>
<comment type="similarity">
    <text evidence="2">Belongs to the cytochrome c oxidase VIIa family.</text>
</comment>
<dbReference type="InterPro" id="IPR039297">
    <property type="entry name" value="COX7a"/>
</dbReference>
<reference evidence="7" key="1">
    <citation type="submission" date="2016-06" db="EMBL/GenBank/DDBJ databases">
        <authorList>
            <person name="Cuomo C."/>
            <person name="Litvintseva A."/>
            <person name="Heitman J."/>
            <person name="Chen Y."/>
            <person name="Sun S."/>
            <person name="Springer D."/>
            <person name="Dromer F."/>
            <person name="Young S."/>
            <person name="Zeng Q."/>
            <person name="Chapman S."/>
            <person name="Gujja S."/>
            <person name="Saif S."/>
            <person name="Birren B."/>
        </authorList>
    </citation>
    <scope>NUCLEOTIDE SEQUENCE</scope>
    <source>
        <strain evidence="7">CBS 7841</strain>
    </source>
</reference>
<protein>
    <submittedName>
        <fullName evidence="7">Uncharacterized protein</fullName>
    </submittedName>
</protein>
<keyword evidence="5 6" id="KW-0472">Membrane</keyword>
<evidence type="ECO:0000256" key="1">
    <source>
        <dbReference type="ARBA" id="ARBA00004273"/>
    </source>
</evidence>
<feature type="transmembrane region" description="Helical" evidence="6">
    <location>
        <begin position="35"/>
        <end position="55"/>
    </location>
</feature>
<evidence type="ECO:0000256" key="6">
    <source>
        <dbReference type="SAM" id="Phobius"/>
    </source>
</evidence>
<dbReference type="EMBL" id="CP143784">
    <property type="protein sequence ID" value="WVN85679.1"/>
    <property type="molecule type" value="Genomic_DNA"/>
</dbReference>
<reference evidence="7" key="3">
    <citation type="submission" date="2024-01" db="EMBL/GenBank/DDBJ databases">
        <authorList>
            <person name="Coelho M.A."/>
            <person name="David-Palma M."/>
            <person name="Shea T."/>
            <person name="Sun S."/>
            <person name="Cuomo C.A."/>
            <person name="Heitman J."/>
        </authorList>
    </citation>
    <scope>NUCLEOTIDE SEQUENCE</scope>
    <source>
        <strain evidence="7">CBS 7841</strain>
    </source>
</reference>
<organism evidence="7 8">
    <name type="scientific">Cryptococcus depauperatus CBS 7841</name>
    <dbReference type="NCBI Taxonomy" id="1295531"/>
    <lineage>
        <taxon>Eukaryota</taxon>
        <taxon>Fungi</taxon>
        <taxon>Dikarya</taxon>
        <taxon>Basidiomycota</taxon>
        <taxon>Agaricomycotina</taxon>
        <taxon>Tremellomycetes</taxon>
        <taxon>Tremellales</taxon>
        <taxon>Cryptococcaceae</taxon>
        <taxon>Cryptococcus</taxon>
    </lineage>
</organism>
<sequence>MFDAIINRPNRIRAKQIAYQAEKGVPVYLRGNGKYYYRAYLVLLGVSLSGSLFQLTRYALGKAKKAGE</sequence>
<accession>A0AAJ8JNU3</accession>
<dbReference type="GO" id="GO:0045277">
    <property type="term" value="C:respiratory chain complex IV"/>
    <property type="evidence" value="ECO:0007669"/>
    <property type="project" value="InterPro"/>
</dbReference>
<dbReference type="Pfam" id="PF02238">
    <property type="entry name" value="COX7a"/>
    <property type="match status" value="1"/>
</dbReference>
<keyword evidence="6" id="KW-0812">Transmembrane</keyword>
<dbReference type="InterPro" id="IPR036539">
    <property type="entry name" value="Cyt_c_oxidase_su7a_sf"/>
</dbReference>
<dbReference type="RefSeq" id="XP_066066379.1">
    <property type="nucleotide sequence ID" value="XM_066210282.1"/>
</dbReference>
<name>A0AAJ8JNU3_9TREE</name>
<keyword evidence="4" id="KW-0496">Mitochondrion</keyword>
<dbReference type="SUPFAM" id="SSF81419">
    <property type="entry name" value="Mitochondrial cytochrome c oxidase subunit VIIa"/>
    <property type="match status" value="1"/>
</dbReference>
<reference evidence="7" key="2">
    <citation type="journal article" date="2022" name="Elife">
        <title>Obligate sexual reproduction of a homothallic fungus closely related to the Cryptococcus pathogenic species complex.</title>
        <authorList>
            <person name="Passer A.R."/>
            <person name="Clancey S.A."/>
            <person name="Shea T."/>
            <person name="David-Palma M."/>
            <person name="Averette A.F."/>
            <person name="Boekhout T."/>
            <person name="Porcel B.M."/>
            <person name="Nowrousian M."/>
            <person name="Cuomo C.A."/>
            <person name="Sun S."/>
            <person name="Heitman J."/>
            <person name="Coelho M.A."/>
        </authorList>
    </citation>
    <scope>NUCLEOTIDE SEQUENCE</scope>
    <source>
        <strain evidence="7">CBS 7841</strain>
    </source>
</reference>
<evidence type="ECO:0000256" key="3">
    <source>
        <dbReference type="ARBA" id="ARBA00022792"/>
    </source>
</evidence>
<dbReference type="GO" id="GO:0006123">
    <property type="term" value="P:mitochondrial electron transport, cytochrome c to oxygen"/>
    <property type="evidence" value="ECO:0007669"/>
    <property type="project" value="InterPro"/>
</dbReference>
<evidence type="ECO:0000256" key="4">
    <source>
        <dbReference type="ARBA" id="ARBA00023128"/>
    </source>
</evidence>
<evidence type="ECO:0000313" key="7">
    <source>
        <dbReference type="EMBL" id="WVN85679.1"/>
    </source>
</evidence>
<evidence type="ECO:0000256" key="2">
    <source>
        <dbReference type="ARBA" id="ARBA00009331"/>
    </source>
</evidence>
<dbReference type="KEGG" id="cdep:91085042"/>
<dbReference type="AlphaFoldDB" id="A0AAJ8JNU3"/>
<evidence type="ECO:0000256" key="5">
    <source>
        <dbReference type="ARBA" id="ARBA00023136"/>
    </source>
</evidence>
<keyword evidence="3" id="KW-0999">Mitochondrion inner membrane</keyword>
<dbReference type="GO" id="GO:0005743">
    <property type="term" value="C:mitochondrial inner membrane"/>
    <property type="evidence" value="ECO:0007669"/>
    <property type="project" value="UniProtKB-SubCell"/>
</dbReference>
<proteinExistence type="inferred from homology"/>
<keyword evidence="6" id="KW-1133">Transmembrane helix</keyword>
<comment type="subcellular location">
    <subcellularLocation>
        <location evidence="1">Mitochondrion inner membrane</location>
    </subcellularLocation>
</comment>
<keyword evidence="8" id="KW-1185">Reference proteome</keyword>